<evidence type="ECO:0000259" key="2">
    <source>
        <dbReference type="Pfam" id="PF24883"/>
    </source>
</evidence>
<sequence>MSMLSNAVITGGIFNQTNIDQRQVAQTQKSAMDRLQEAVAHTAFHNSGERFDPPKCHPNTRVAVLDNIENWALRMDPETSDASILWLSGAAGAGKSAIAQTLAEHFHSKGLLIASFFFGRSDATRNHARLLVATIVYQLYSLLPPTAQSRVLAVIDQDPLIFTKSLLAQFEALVVNPLQYLLDNGLWTSTSVPRLIIIDGLDECLDRGMQHNVLLMLAAAVRQFHSPLIFLLASRPEHDIQAMFGSPNLLTVHIRLFLDDTYLPDRDIKLFLRDQFEECRTTHPFKQTIPPSWPSDDIVEEITSKSSGQFIYASVVAKYVKSTRHRPHHRLDVVLNLRPATRDLPFSELDSLYNHIFSGVDDIERVLDVISFHIIFQGLSIFQVDEIERVLRLDAGEVDILLCDLASVISHDGPYLKILHASLVDYLLDSARSKEYFVDLTKRRADHIANCIYFLSDVECQGPLMRTAQNAMYCVRYNHTFVNLTEPLYNAIRGLSILRLYNSVCYTEPLDPRDPFLQALTFEFVPSVFRLLKKSDSPKYLELYQYHQSEYELFLRESMKTSQTTQFGPFGGSSETPSST</sequence>
<organism evidence="3 4">
    <name type="scientific">Psilocybe cf. subviscida</name>
    <dbReference type="NCBI Taxonomy" id="2480587"/>
    <lineage>
        <taxon>Eukaryota</taxon>
        <taxon>Fungi</taxon>
        <taxon>Dikarya</taxon>
        <taxon>Basidiomycota</taxon>
        <taxon>Agaricomycotina</taxon>
        <taxon>Agaricomycetes</taxon>
        <taxon>Agaricomycetidae</taxon>
        <taxon>Agaricales</taxon>
        <taxon>Agaricineae</taxon>
        <taxon>Strophariaceae</taxon>
        <taxon>Psilocybe</taxon>
    </lineage>
</organism>
<keyword evidence="1" id="KW-0677">Repeat</keyword>
<dbReference type="PANTHER" id="PTHR10039">
    <property type="entry name" value="AMELOGENIN"/>
    <property type="match status" value="1"/>
</dbReference>
<protein>
    <recommendedName>
        <fullName evidence="2">Nephrocystin 3-like N-terminal domain-containing protein</fullName>
    </recommendedName>
</protein>
<dbReference type="OrthoDB" id="194358at2759"/>
<gene>
    <name evidence="3" type="ORF">D9619_007086</name>
</gene>
<dbReference type="Pfam" id="PF24883">
    <property type="entry name" value="NPHP3_N"/>
    <property type="match status" value="1"/>
</dbReference>
<dbReference type="Proteomes" id="UP000567179">
    <property type="component" value="Unassembled WGS sequence"/>
</dbReference>
<feature type="domain" description="Nephrocystin 3-like N-terminal" evidence="2">
    <location>
        <begin position="78"/>
        <end position="235"/>
    </location>
</feature>
<dbReference type="InterPro" id="IPR056884">
    <property type="entry name" value="NPHP3-like_N"/>
</dbReference>
<keyword evidence="4" id="KW-1185">Reference proteome</keyword>
<dbReference type="PANTHER" id="PTHR10039:SF14">
    <property type="entry name" value="NACHT DOMAIN-CONTAINING PROTEIN"/>
    <property type="match status" value="1"/>
</dbReference>
<proteinExistence type="predicted"/>
<evidence type="ECO:0000313" key="4">
    <source>
        <dbReference type="Proteomes" id="UP000567179"/>
    </source>
</evidence>
<reference evidence="3 4" key="1">
    <citation type="journal article" date="2020" name="ISME J.">
        <title>Uncovering the hidden diversity of litter-decomposition mechanisms in mushroom-forming fungi.</title>
        <authorList>
            <person name="Floudas D."/>
            <person name="Bentzer J."/>
            <person name="Ahren D."/>
            <person name="Johansson T."/>
            <person name="Persson P."/>
            <person name="Tunlid A."/>
        </authorList>
    </citation>
    <scope>NUCLEOTIDE SEQUENCE [LARGE SCALE GENOMIC DNA]</scope>
    <source>
        <strain evidence="3 4">CBS 101986</strain>
    </source>
</reference>
<accession>A0A8H5B161</accession>
<name>A0A8H5B161_9AGAR</name>
<dbReference type="SUPFAM" id="SSF52540">
    <property type="entry name" value="P-loop containing nucleoside triphosphate hydrolases"/>
    <property type="match status" value="1"/>
</dbReference>
<dbReference type="Gene3D" id="3.40.50.300">
    <property type="entry name" value="P-loop containing nucleotide triphosphate hydrolases"/>
    <property type="match status" value="1"/>
</dbReference>
<evidence type="ECO:0000313" key="3">
    <source>
        <dbReference type="EMBL" id="KAF5314855.1"/>
    </source>
</evidence>
<dbReference type="InterPro" id="IPR027417">
    <property type="entry name" value="P-loop_NTPase"/>
</dbReference>
<dbReference type="AlphaFoldDB" id="A0A8H5B161"/>
<comment type="caution">
    <text evidence="3">The sequence shown here is derived from an EMBL/GenBank/DDBJ whole genome shotgun (WGS) entry which is preliminary data.</text>
</comment>
<dbReference type="EMBL" id="JAACJJ010000043">
    <property type="protein sequence ID" value="KAF5314855.1"/>
    <property type="molecule type" value="Genomic_DNA"/>
</dbReference>
<evidence type="ECO:0000256" key="1">
    <source>
        <dbReference type="ARBA" id="ARBA00022737"/>
    </source>
</evidence>